<name>A0ABU4QE61_9GAMM</name>
<protein>
    <submittedName>
        <fullName evidence="1">Uncharacterized protein</fullName>
    </submittedName>
</protein>
<evidence type="ECO:0000313" key="1">
    <source>
        <dbReference type="EMBL" id="MDX6016579.1"/>
    </source>
</evidence>
<proteinExistence type="predicted"/>
<keyword evidence="2" id="KW-1185">Reference proteome</keyword>
<organism evidence="1 2">
    <name type="scientific">Shewanella indica</name>
    <dbReference type="NCBI Taxonomy" id="768528"/>
    <lineage>
        <taxon>Bacteria</taxon>
        <taxon>Pseudomonadati</taxon>
        <taxon>Pseudomonadota</taxon>
        <taxon>Gammaproteobacteria</taxon>
        <taxon>Alteromonadales</taxon>
        <taxon>Shewanellaceae</taxon>
        <taxon>Shewanella</taxon>
    </lineage>
</organism>
<dbReference type="Proteomes" id="UP001272773">
    <property type="component" value="Unassembled WGS sequence"/>
</dbReference>
<comment type="caution">
    <text evidence="1">The sequence shown here is derived from an EMBL/GenBank/DDBJ whole genome shotgun (WGS) entry which is preliminary data.</text>
</comment>
<dbReference type="RefSeq" id="WP_071476986.1">
    <property type="nucleotide sequence ID" value="NZ_JAKCOQ010000099.1"/>
</dbReference>
<dbReference type="GeneID" id="88623742"/>
<evidence type="ECO:0000313" key="2">
    <source>
        <dbReference type="Proteomes" id="UP001272773"/>
    </source>
</evidence>
<gene>
    <name evidence="1" type="ORF">SIL79_09500</name>
</gene>
<dbReference type="EMBL" id="JAWXXR010000001">
    <property type="protein sequence ID" value="MDX6016579.1"/>
    <property type="molecule type" value="Genomic_DNA"/>
</dbReference>
<reference evidence="1 2" key="1">
    <citation type="submission" date="2023-11" db="EMBL/GenBank/DDBJ databases">
        <title>MicrobeMod: A computational toolkit for identifying prokaryotic methylation and restriction-modification with nanopore sequencing.</title>
        <authorList>
            <person name="Crits-Christoph A."/>
            <person name="Kang S.C."/>
            <person name="Lee H."/>
            <person name="Ostrov N."/>
        </authorList>
    </citation>
    <scope>NUCLEOTIDE SEQUENCE [LARGE SCALE GENOMIC DNA]</scope>
    <source>
        <strain evidence="1 2">ATCC BAA-2732</strain>
    </source>
</reference>
<sequence>MISGTIIVVRADLQTYYFATDQVNKILRVSNKIYCGCGRSWDYWLPDSVPENIKKLTKEAEDSYSQNLMYRLFQTREKAKLVLDWLNENDDDFSYETIEVYSVKKADEITVKEDGFIGIDIDCNGHYPIKEELFASKIDNSIQVEFEEFFTLLNRNGLFNSAEDAKNFIDCYLRIQSHRNIEKVSEDEILYSFIYKPNSN</sequence>
<accession>A0ABU4QE61</accession>